<gene>
    <name evidence="2" type="ORF">LPW39_14985</name>
</gene>
<keyword evidence="3" id="KW-1185">Reference proteome</keyword>
<dbReference type="EMBL" id="JAJNCT010000020">
    <property type="protein sequence ID" value="MCD2166427.1"/>
    <property type="molecule type" value="Genomic_DNA"/>
</dbReference>
<dbReference type="Proteomes" id="UP001199260">
    <property type="component" value="Unassembled WGS sequence"/>
</dbReference>
<keyword evidence="1" id="KW-0472">Membrane</keyword>
<proteinExistence type="predicted"/>
<feature type="transmembrane region" description="Helical" evidence="1">
    <location>
        <begin position="65"/>
        <end position="90"/>
    </location>
</feature>
<evidence type="ECO:0000313" key="3">
    <source>
        <dbReference type="Proteomes" id="UP001199260"/>
    </source>
</evidence>
<dbReference type="AlphaFoldDB" id="A0AAW4XYD7"/>
<protein>
    <submittedName>
        <fullName evidence="2">Uncharacterized protein</fullName>
    </submittedName>
</protein>
<reference evidence="2 3" key="1">
    <citation type="submission" date="2021-11" db="EMBL/GenBank/DDBJ databases">
        <title>Genome sequence.</title>
        <authorList>
            <person name="Sun Q."/>
        </authorList>
    </citation>
    <scope>NUCLEOTIDE SEQUENCE [LARGE SCALE GENOMIC DNA]</scope>
    <source>
        <strain evidence="2 3">KCTC 12005</strain>
    </source>
</reference>
<dbReference type="RefSeq" id="WP_230776635.1">
    <property type="nucleotide sequence ID" value="NZ_JAJNCT010000020.1"/>
</dbReference>
<evidence type="ECO:0000256" key="1">
    <source>
        <dbReference type="SAM" id="Phobius"/>
    </source>
</evidence>
<name>A0AAW4XYD7_9BURK</name>
<sequence length="112" mass="12705">MKDGHPLEQGRVGKKRWQINLLIRFHYHLASIVSLAILSLFWADLILNALPLTLTPGVKKEPSLLLYPALWFLSCSLAVKIGMLVVAFLWQMYANFFVVSLNTKRPAAEIDL</sequence>
<accession>A0AAW4XYD7</accession>
<keyword evidence="1" id="KW-0812">Transmembrane</keyword>
<evidence type="ECO:0000313" key="2">
    <source>
        <dbReference type="EMBL" id="MCD2166427.1"/>
    </source>
</evidence>
<feature type="transmembrane region" description="Helical" evidence="1">
    <location>
        <begin position="21"/>
        <end position="45"/>
    </location>
</feature>
<comment type="caution">
    <text evidence="2">The sequence shown here is derived from an EMBL/GenBank/DDBJ whole genome shotgun (WGS) entry which is preliminary data.</text>
</comment>
<keyword evidence="1" id="KW-1133">Transmembrane helix</keyword>
<organism evidence="2 3">
    <name type="scientific">Comamonas koreensis</name>
    <dbReference type="NCBI Taxonomy" id="160825"/>
    <lineage>
        <taxon>Bacteria</taxon>
        <taxon>Pseudomonadati</taxon>
        <taxon>Pseudomonadota</taxon>
        <taxon>Betaproteobacteria</taxon>
        <taxon>Burkholderiales</taxon>
        <taxon>Comamonadaceae</taxon>
        <taxon>Comamonas</taxon>
    </lineage>
</organism>